<proteinExistence type="predicted"/>
<evidence type="ECO:0000313" key="2">
    <source>
        <dbReference type="EMBL" id="EGG12099.1"/>
    </source>
</evidence>
<reference evidence="3" key="1">
    <citation type="journal article" date="2011" name="Proc. Natl. Acad. Sci. U.S.A.">
        <title>Obligate biotrophy features unraveled by the genomic analysis of rust fungi.</title>
        <authorList>
            <person name="Duplessis S."/>
            <person name="Cuomo C.A."/>
            <person name="Lin Y.-C."/>
            <person name="Aerts A."/>
            <person name="Tisserant E."/>
            <person name="Veneault-Fourrey C."/>
            <person name="Joly D.L."/>
            <person name="Hacquard S."/>
            <person name="Amselem J."/>
            <person name="Cantarel B.L."/>
            <person name="Chiu R."/>
            <person name="Coutinho P.M."/>
            <person name="Feau N."/>
            <person name="Field M."/>
            <person name="Frey P."/>
            <person name="Gelhaye E."/>
            <person name="Goldberg J."/>
            <person name="Grabherr M.G."/>
            <person name="Kodira C.D."/>
            <person name="Kohler A."/>
            <person name="Kuees U."/>
            <person name="Lindquist E.A."/>
            <person name="Lucas S.M."/>
            <person name="Mago R."/>
            <person name="Mauceli E."/>
            <person name="Morin E."/>
            <person name="Murat C."/>
            <person name="Pangilinan J.L."/>
            <person name="Park R."/>
            <person name="Pearson M."/>
            <person name="Quesneville H."/>
            <person name="Rouhier N."/>
            <person name="Sakthikumar S."/>
            <person name="Salamov A.A."/>
            <person name="Schmutz J."/>
            <person name="Selles B."/>
            <person name="Shapiro H."/>
            <person name="Tanguay P."/>
            <person name="Tuskan G.A."/>
            <person name="Henrissat B."/>
            <person name="Van de Peer Y."/>
            <person name="Rouze P."/>
            <person name="Ellis J.G."/>
            <person name="Dodds P.N."/>
            <person name="Schein J.E."/>
            <person name="Zhong S."/>
            <person name="Hamelin R.C."/>
            <person name="Grigoriev I.V."/>
            <person name="Szabo L.J."/>
            <person name="Martin F."/>
        </authorList>
    </citation>
    <scope>NUCLEOTIDE SEQUENCE [LARGE SCALE GENOMIC DNA]</scope>
    <source>
        <strain evidence="3">98AG31 / pathotype 3-4-7</strain>
    </source>
</reference>
<keyword evidence="3" id="KW-1185">Reference proteome</keyword>
<dbReference type="HOGENOM" id="CLU_1938612_0_0_1"/>
<dbReference type="RefSeq" id="XP_007404474.1">
    <property type="nucleotide sequence ID" value="XM_007404412.1"/>
</dbReference>
<dbReference type="Proteomes" id="UP000001072">
    <property type="component" value="Unassembled WGS sequence"/>
</dbReference>
<dbReference type="EMBL" id="GL883091">
    <property type="protein sequence ID" value="EGG12099.1"/>
    <property type="molecule type" value="Genomic_DNA"/>
</dbReference>
<dbReference type="VEuPathDB" id="FungiDB:MELLADRAFT_59308"/>
<evidence type="ECO:0000256" key="1">
    <source>
        <dbReference type="SAM" id="MobiDB-lite"/>
    </source>
</evidence>
<gene>
    <name evidence="2" type="ORF">MELLADRAFT_59308</name>
</gene>
<evidence type="ECO:0000313" key="3">
    <source>
        <dbReference type="Proteomes" id="UP000001072"/>
    </source>
</evidence>
<organism evidence="3">
    <name type="scientific">Melampsora larici-populina (strain 98AG31 / pathotype 3-4-7)</name>
    <name type="common">Poplar leaf rust fungus</name>
    <dbReference type="NCBI Taxonomy" id="747676"/>
    <lineage>
        <taxon>Eukaryota</taxon>
        <taxon>Fungi</taxon>
        <taxon>Dikarya</taxon>
        <taxon>Basidiomycota</taxon>
        <taxon>Pucciniomycotina</taxon>
        <taxon>Pucciniomycetes</taxon>
        <taxon>Pucciniales</taxon>
        <taxon>Melampsoraceae</taxon>
        <taxon>Melampsora</taxon>
    </lineage>
</organism>
<dbReference type="InParanoid" id="F4R5U3"/>
<dbReference type="AlphaFoldDB" id="F4R5U3"/>
<dbReference type="KEGG" id="mlr:MELLADRAFT_59308"/>
<feature type="region of interest" description="Disordered" evidence="1">
    <location>
        <begin position="1"/>
        <end position="23"/>
    </location>
</feature>
<accession>F4R5U3</accession>
<dbReference type="GeneID" id="18929322"/>
<protein>
    <submittedName>
        <fullName evidence="2">Uncharacterized protein</fullName>
    </submittedName>
</protein>
<sequence>MIQNSTETRVKDMKTPCADSHTAANNVRNSQNWRKDEFLCRDNINVNRRHVKEEQKLELGQLLYYEEMAKNECTRLILIWLNKDSLDKHSTHKKKIKKQRAKIGSEAVLNDLNVITTKHLDANTQYEIYI</sequence>
<name>F4R5U3_MELLP</name>